<organism evidence="7 8">
    <name type="scientific">Nakamurella antarctica</name>
    <dbReference type="NCBI Taxonomy" id="1902245"/>
    <lineage>
        <taxon>Bacteria</taxon>
        <taxon>Bacillati</taxon>
        <taxon>Actinomycetota</taxon>
        <taxon>Actinomycetes</taxon>
        <taxon>Nakamurellales</taxon>
        <taxon>Nakamurellaceae</taxon>
        <taxon>Nakamurella</taxon>
    </lineage>
</organism>
<feature type="transmembrane region" description="Helical" evidence="6">
    <location>
        <begin position="69"/>
        <end position="93"/>
    </location>
</feature>
<dbReference type="GO" id="GO:0005886">
    <property type="term" value="C:plasma membrane"/>
    <property type="evidence" value="ECO:0007669"/>
    <property type="project" value="UniProtKB-SubCell"/>
</dbReference>
<comment type="subcellular location">
    <subcellularLocation>
        <location evidence="1">Cell membrane</location>
        <topology evidence="1">Multi-pass membrane protein</topology>
    </subcellularLocation>
</comment>
<protein>
    <submittedName>
        <fullName evidence="7">Branched-chain amino acid ABC transporter permease</fullName>
    </submittedName>
</protein>
<evidence type="ECO:0000256" key="4">
    <source>
        <dbReference type="ARBA" id="ARBA00022989"/>
    </source>
</evidence>
<sequence>MYLFSSLAGSLGISASGTWQNLGSGGWMTAAAFFLFAGTGFVVATVKFTKSKTIIAAGLKLAAPKSSDAGGLFGSPATAKTLLLLVFAAALFYPPTATSFWQSVLVTQIGIYVLLAIGLNVVVGWAGLLDLGFIAFYAIGSYVTAYLVGSLPPKPPWGTMSPLFAIPFAIAVCLVAGVILGGPTLRLRGDYLAIVTLGFGEIVRIVAINADDVTNSTRGPSPQVPHPVINLGFTRFEFGLDQLQYWYLLLIIIVIVVVLFRALEHSRTGRAWAAIREDEVAAQASGVNTFRFKLLAFAIGASTSGIAGVFFASDVGFFTPDNFILNNSILVVAYVVFGGMGSLPGAMAGAAVLTWLPEFLKDQVPAEDRQMWIGAVVLLMMIFRPGGLIPAKRRSAELHDYDHHESLEVSAVPAGEGMGAKA</sequence>
<keyword evidence="4 6" id="KW-1133">Transmembrane helix</keyword>
<feature type="transmembrane region" description="Helical" evidence="6">
    <location>
        <begin position="245"/>
        <end position="263"/>
    </location>
</feature>
<accession>A0A3G8ZQE5</accession>
<feature type="transmembrane region" description="Helical" evidence="6">
    <location>
        <begin position="294"/>
        <end position="312"/>
    </location>
</feature>
<dbReference type="InterPro" id="IPR001851">
    <property type="entry name" value="ABC_transp_permease"/>
</dbReference>
<keyword evidence="8" id="KW-1185">Reference proteome</keyword>
<dbReference type="Pfam" id="PF02653">
    <property type="entry name" value="BPD_transp_2"/>
    <property type="match status" value="1"/>
</dbReference>
<dbReference type="PANTHER" id="PTHR30482">
    <property type="entry name" value="HIGH-AFFINITY BRANCHED-CHAIN AMINO ACID TRANSPORT SYSTEM PERMEASE"/>
    <property type="match status" value="1"/>
</dbReference>
<keyword evidence="5 6" id="KW-0472">Membrane</keyword>
<feature type="transmembrane region" description="Helical" evidence="6">
    <location>
        <begin position="99"/>
        <end position="121"/>
    </location>
</feature>
<feature type="transmembrane region" description="Helical" evidence="6">
    <location>
        <begin position="191"/>
        <end position="210"/>
    </location>
</feature>
<feature type="transmembrane region" description="Helical" evidence="6">
    <location>
        <begin position="128"/>
        <end position="148"/>
    </location>
</feature>
<dbReference type="KEGG" id="nak:EH165_06790"/>
<reference evidence="7 8" key="2">
    <citation type="submission" date="2018-12" db="EMBL/GenBank/DDBJ databases">
        <title>Nakamurella antarcticus sp. nov., isolated from Antarctica South Shetland Islands soil.</title>
        <authorList>
            <person name="Peng F."/>
        </authorList>
    </citation>
    <scope>NUCLEOTIDE SEQUENCE [LARGE SCALE GENOMIC DNA]</scope>
    <source>
        <strain evidence="7 8">S14-144</strain>
    </source>
</reference>
<evidence type="ECO:0000256" key="5">
    <source>
        <dbReference type="ARBA" id="ARBA00023136"/>
    </source>
</evidence>
<dbReference type="AlphaFoldDB" id="A0A3G8ZQE5"/>
<proteinExistence type="predicted"/>
<evidence type="ECO:0000313" key="8">
    <source>
        <dbReference type="Proteomes" id="UP000268084"/>
    </source>
</evidence>
<evidence type="ECO:0000313" key="7">
    <source>
        <dbReference type="EMBL" id="AZI59459.1"/>
    </source>
</evidence>
<dbReference type="PANTHER" id="PTHR30482:SF10">
    <property type="entry name" value="HIGH-AFFINITY BRANCHED-CHAIN AMINO ACID TRANSPORT PROTEIN BRAE"/>
    <property type="match status" value="1"/>
</dbReference>
<dbReference type="CDD" id="cd06581">
    <property type="entry name" value="TM_PBP1_LivM_like"/>
    <property type="match status" value="1"/>
</dbReference>
<evidence type="ECO:0000256" key="1">
    <source>
        <dbReference type="ARBA" id="ARBA00004651"/>
    </source>
</evidence>
<evidence type="ECO:0000256" key="6">
    <source>
        <dbReference type="SAM" id="Phobius"/>
    </source>
</evidence>
<reference evidence="7 8" key="1">
    <citation type="submission" date="2018-11" db="EMBL/GenBank/DDBJ databases">
        <authorList>
            <person name="Da X."/>
        </authorList>
    </citation>
    <scope>NUCLEOTIDE SEQUENCE [LARGE SCALE GENOMIC DNA]</scope>
    <source>
        <strain evidence="7 8">S14-144</strain>
    </source>
</reference>
<dbReference type="InterPro" id="IPR043428">
    <property type="entry name" value="LivM-like"/>
</dbReference>
<dbReference type="OrthoDB" id="9814461at2"/>
<gene>
    <name evidence="7" type="ORF">EH165_06790</name>
</gene>
<dbReference type="Proteomes" id="UP000268084">
    <property type="component" value="Chromosome"/>
</dbReference>
<feature type="transmembrane region" description="Helical" evidence="6">
    <location>
        <begin position="160"/>
        <end position="179"/>
    </location>
</feature>
<evidence type="ECO:0000256" key="2">
    <source>
        <dbReference type="ARBA" id="ARBA00022475"/>
    </source>
</evidence>
<feature type="transmembrane region" description="Helical" evidence="6">
    <location>
        <begin position="27"/>
        <end position="48"/>
    </location>
</feature>
<dbReference type="EMBL" id="CP034170">
    <property type="protein sequence ID" value="AZI59459.1"/>
    <property type="molecule type" value="Genomic_DNA"/>
</dbReference>
<keyword evidence="3 6" id="KW-0812">Transmembrane</keyword>
<name>A0A3G8ZQE5_9ACTN</name>
<keyword evidence="2" id="KW-1003">Cell membrane</keyword>
<evidence type="ECO:0000256" key="3">
    <source>
        <dbReference type="ARBA" id="ARBA00022692"/>
    </source>
</evidence>
<dbReference type="GO" id="GO:0015658">
    <property type="term" value="F:branched-chain amino acid transmembrane transporter activity"/>
    <property type="evidence" value="ECO:0007669"/>
    <property type="project" value="InterPro"/>
</dbReference>
<feature type="transmembrane region" description="Helical" evidence="6">
    <location>
        <begin position="332"/>
        <end position="360"/>
    </location>
</feature>